<organism evidence="2 3">
    <name type="scientific">Lolium multiflorum</name>
    <name type="common">Italian ryegrass</name>
    <name type="synonym">Lolium perenne subsp. multiflorum</name>
    <dbReference type="NCBI Taxonomy" id="4521"/>
    <lineage>
        <taxon>Eukaryota</taxon>
        <taxon>Viridiplantae</taxon>
        <taxon>Streptophyta</taxon>
        <taxon>Embryophyta</taxon>
        <taxon>Tracheophyta</taxon>
        <taxon>Spermatophyta</taxon>
        <taxon>Magnoliopsida</taxon>
        <taxon>Liliopsida</taxon>
        <taxon>Poales</taxon>
        <taxon>Poaceae</taxon>
        <taxon>BOP clade</taxon>
        <taxon>Pooideae</taxon>
        <taxon>Poodae</taxon>
        <taxon>Poeae</taxon>
        <taxon>Poeae Chloroplast Group 2 (Poeae type)</taxon>
        <taxon>Loliodinae</taxon>
        <taxon>Loliinae</taxon>
        <taxon>Lolium</taxon>
    </lineage>
</organism>
<protein>
    <recommendedName>
        <fullName evidence="1">Endonuclease/exonuclease/phosphatase domain-containing protein</fullName>
    </recommendedName>
</protein>
<dbReference type="Pfam" id="PF03372">
    <property type="entry name" value="Exo_endo_phos"/>
    <property type="match status" value="1"/>
</dbReference>
<proteinExistence type="predicted"/>
<gene>
    <name evidence="2" type="ORF">QYE76_064442</name>
</gene>
<dbReference type="PANTHER" id="PTHR33710:SF71">
    <property type="entry name" value="ENDONUCLEASE_EXONUCLEASE_PHOSPHATASE DOMAIN-CONTAINING PROTEIN"/>
    <property type="match status" value="1"/>
</dbReference>
<feature type="domain" description="Endonuclease/exonuclease/phosphatase" evidence="1">
    <location>
        <begin position="2"/>
        <end position="206"/>
    </location>
</feature>
<reference evidence="2" key="1">
    <citation type="submission" date="2023-07" db="EMBL/GenBank/DDBJ databases">
        <title>A chromosome-level genome assembly of Lolium multiflorum.</title>
        <authorList>
            <person name="Chen Y."/>
            <person name="Copetti D."/>
            <person name="Kolliker R."/>
            <person name="Studer B."/>
        </authorList>
    </citation>
    <scope>NUCLEOTIDE SEQUENCE</scope>
    <source>
        <strain evidence="2">02402/16</strain>
        <tissue evidence="2">Leaf</tissue>
    </source>
</reference>
<evidence type="ECO:0000313" key="3">
    <source>
        <dbReference type="Proteomes" id="UP001231189"/>
    </source>
</evidence>
<accession>A0AAD8WA79</accession>
<keyword evidence="3" id="KW-1185">Reference proteome</keyword>
<dbReference type="Proteomes" id="UP001231189">
    <property type="component" value="Unassembled WGS sequence"/>
</dbReference>
<evidence type="ECO:0000259" key="1">
    <source>
        <dbReference type="Pfam" id="PF03372"/>
    </source>
</evidence>
<dbReference type="PANTHER" id="PTHR33710">
    <property type="entry name" value="BNAC02G09200D PROTEIN"/>
    <property type="match status" value="1"/>
</dbReference>
<dbReference type="SUPFAM" id="SSF56219">
    <property type="entry name" value="DNase I-like"/>
    <property type="match status" value="1"/>
</dbReference>
<dbReference type="GO" id="GO:0003824">
    <property type="term" value="F:catalytic activity"/>
    <property type="evidence" value="ECO:0007669"/>
    <property type="project" value="InterPro"/>
</dbReference>
<comment type="caution">
    <text evidence="2">The sequence shown here is derived from an EMBL/GenBank/DDBJ whole genome shotgun (WGS) entry which is preliminary data.</text>
</comment>
<dbReference type="Gene3D" id="3.60.10.10">
    <property type="entry name" value="Endonuclease/exonuclease/phosphatase"/>
    <property type="match status" value="1"/>
</dbReference>
<dbReference type="InterPro" id="IPR005135">
    <property type="entry name" value="Endo/exonuclease/phosphatase"/>
</dbReference>
<dbReference type="EMBL" id="JAUUTY010000004">
    <property type="protein sequence ID" value="KAK1646637.1"/>
    <property type="molecule type" value="Genomic_DNA"/>
</dbReference>
<evidence type="ECO:0000313" key="2">
    <source>
        <dbReference type="EMBL" id="KAK1646637.1"/>
    </source>
</evidence>
<name>A0AAD8WA79_LOLMU</name>
<dbReference type="AlphaFoldDB" id="A0AAD8WA79"/>
<sequence length="366" mass="41634">MLDYLRSEKVDFVGLQETIRHDFSASELRRLEFGSQFNWNWLPAIGHSGGLLLGFRDEVFEVGVWRKGNFYLSAHLLQRRTKQKWWFMLVYGHADHQRTGEFLSELVREVSSYQDPVVLGGDFNLIRRVGDKNNANVNWPRVHRFNDAIANLSLREVARVGARYTWTNKQLSPVRCVLDRLFVSPAWEAWFPLCSLTAITRIGSDHTPLLLKSGADERCGPSRFIFQTWWFGVPGFLDLVKGKLGSFLSDFGPHRGSIDLWMCVARLTRQFLKGWGTNLGKEKRDCKARLLAQVEALDAVPDSSGLDEEGWAFRYHLEDQVVLLDSLEEEYCANVVVCSGSLKGTLARLTSMRLPMGGDGSVVFLV</sequence>
<dbReference type="InterPro" id="IPR036691">
    <property type="entry name" value="Endo/exonu/phosph_ase_sf"/>
</dbReference>